<keyword evidence="2" id="KW-1185">Reference proteome</keyword>
<comment type="caution">
    <text evidence="1">The sequence shown here is derived from an EMBL/GenBank/DDBJ whole genome shotgun (WGS) entry which is preliminary data.</text>
</comment>
<protein>
    <submittedName>
        <fullName evidence="1">Uncharacterized protein</fullName>
    </submittedName>
</protein>
<evidence type="ECO:0000313" key="2">
    <source>
        <dbReference type="Proteomes" id="UP000805704"/>
    </source>
</evidence>
<gene>
    <name evidence="1" type="ORF">GBF38_006307</name>
</gene>
<organism evidence="1 2">
    <name type="scientific">Nibea albiflora</name>
    <name type="common">Yellow drum</name>
    <name type="synonym">Corvina albiflora</name>
    <dbReference type="NCBI Taxonomy" id="240163"/>
    <lineage>
        <taxon>Eukaryota</taxon>
        <taxon>Metazoa</taxon>
        <taxon>Chordata</taxon>
        <taxon>Craniata</taxon>
        <taxon>Vertebrata</taxon>
        <taxon>Euteleostomi</taxon>
        <taxon>Actinopterygii</taxon>
        <taxon>Neopterygii</taxon>
        <taxon>Teleostei</taxon>
        <taxon>Neoteleostei</taxon>
        <taxon>Acanthomorphata</taxon>
        <taxon>Eupercaria</taxon>
        <taxon>Sciaenidae</taxon>
        <taxon>Nibea</taxon>
    </lineage>
</organism>
<reference evidence="1" key="1">
    <citation type="submission" date="2020-04" db="EMBL/GenBank/DDBJ databases">
        <title>A chromosome-scale assembly and high-density genetic map of the yellow drum (Nibea albiflora) genome.</title>
        <authorList>
            <person name="Xu D."/>
            <person name="Zhang W."/>
            <person name="Chen R."/>
            <person name="Tan P."/>
            <person name="Wang L."/>
            <person name="Song H."/>
            <person name="Tian L."/>
            <person name="Zhu Q."/>
            <person name="Wang B."/>
        </authorList>
    </citation>
    <scope>NUCLEOTIDE SEQUENCE</scope>
    <source>
        <strain evidence="1">ZJHYS-2018</strain>
    </source>
</reference>
<name>A0ACB7FAE1_NIBAL</name>
<sequence>MKMLDVTTVSSGTQDKHKNNPLKCICLLLAVMQRWCEHTVKWLYEGKDVDKDHKDMKTSESVCSVTATFLTSYLKQSFKCEVTDVSTGAVQQFTFSRQSSGEKTVTEHRISDQVTLNCSLSEHGWCRHTVKWLYEGKNVDEGNRDLKSKSSCSVSVTFLTSYLKQSFKCEVTDVSTGAVQQFTFSRQSSGEKTVWVRSIIVPAGLSALIISVVAVNIWTRPKGETTSQDEAGFTTAEAKLDSLFVFSGNKTQTEENTVSLV</sequence>
<evidence type="ECO:0000313" key="1">
    <source>
        <dbReference type="EMBL" id="KAG8011489.1"/>
    </source>
</evidence>
<accession>A0ACB7FAE1</accession>
<dbReference type="EMBL" id="CM024802">
    <property type="protein sequence ID" value="KAG8011489.1"/>
    <property type="molecule type" value="Genomic_DNA"/>
</dbReference>
<dbReference type="Proteomes" id="UP000805704">
    <property type="component" value="Chromosome 14"/>
</dbReference>
<feature type="non-terminal residue" evidence="1">
    <location>
        <position position="261"/>
    </location>
</feature>
<proteinExistence type="predicted"/>